<evidence type="ECO:0000256" key="17">
    <source>
        <dbReference type="SAM" id="SignalP"/>
    </source>
</evidence>
<dbReference type="FunFam" id="3.20.20.80:FF:000008">
    <property type="entry name" value="Glucan endo-1,3-beta-glucosidase 5"/>
    <property type="match status" value="1"/>
</dbReference>
<dbReference type="Gene3D" id="1.20.58.1040">
    <property type="match status" value="1"/>
</dbReference>
<keyword evidence="10" id="KW-0472">Membrane</keyword>
<dbReference type="GO" id="GO:0005886">
    <property type="term" value="C:plasma membrane"/>
    <property type="evidence" value="ECO:0007669"/>
    <property type="project" value="UniProtKB-SubCell"/>
</dbReference>
<keyword evidence="14 16" id="KW-0326">Glycosidase</keyword>
<keyword evidence="9" id="KW-0611">Plant defense</keyword>
<reference evidence="19 20" key="1">
    <citation type="journal article" date="2019" name="Sci. Rep.">
        <title>A high-quality genome of Eragrostis curvula grass provides insights into Poaceae evolution and supports new strategies to enhance forage quality.</title>
        <authorList>
            <person name="Carballo J."/>
            <person name="Santos B.A.C.M."/>
            <person name="Zappacosta D."/>
            <person name="Garbus I."/>
            <person name="Selva J.P."/>
            <person name="Gallo C.A."/>
            <person name="Diaz A."/>
            <person name="Albertini E."/>
            <person name="Caccamo M."/>
            <person name="Echenique V."/>
        </authorList>
    </citation>
    <scope>NUCLEOTIDE SEQUENCE [LARGE SCALE GENOMIC DNA]</scope>
    <source>
        <strain evidence="20">cv. Victoria</strain>
        <tissue evidence="19">Leaf</tissue>
    </source>
</reference>
<evidence type="ECO:0000256" key="1">
    <source>
        <dbReference type="ARBA" id="ARBA00000382"/>
    </source>
</evidence>
<dbReference type="EC" id="3.2.1.39" evidence="4"/>
<evidence type="ECO:0000256" key="15">
    <source>
        <dbReference type="RuleBase" id="RU004335"/>
    </source>
</evidence>
<name>A0A5J9W4M8_9POAL</name>
<protein>
    <recommendedName>
        <fullName evidence="4">glucan endo-1,3-beta-D-glucosidase</fullName>
        <ecNumber evidence="4">3.2.1.39</ecNumber>
    </recommendedName>
</protein>
<dbReference type="Gramene" id="TVU43319">
    <property type="protein sequence ID" value="TVU43319"/>
    <property type="gene ID" value="EJB05_09778"/>
</dbReference>
<gene>
    <name evidence="19" type="ORF">EJB05_09778</name>
</gene>
<dbReference type="InterPro" id="IPR017853">
    <property type="entry name" value="GH"/>
</dbReference>
<evidence type="ECO:0000313" key="20">
    <source>
        <dbReference type="Proteomes" id="UP000324897"/>
    </source>
</evidence>
<evidence type="ECO:0000256" key="4">
    <source>
        <dbReference type="ARBA" id="ARBA00012780"/>
    </source>
</evidence>
<dbReference type="AlphaFoldDB" id="A0A5J9W4M8"/>
<dbReference type="PROSITE" id="PS00587">
    <property type="entry name" value="GLYCOSYL_HYDROL_F17"/>
    <property type="match status" value="1"/>
</dbReference>
<dbReference type="GO" id="GO:0006952">
    <property type="term" value="P:defense response"/>
    <property type="evidence" value="ECO:0007669"/>
    <property type="project" value="UniProtKB-KW"/>
</dbReference>
<feature type="chain" id="PRO_5023912205" description="glucan endo-1,3-beta-D-glucosidase" evidence="17">
    <location>
        <begin position="25"/>
        <end position="512"/>
    </location>
</feature>
<dbReference type="Gene3D" id="3.20.20.80">
    <property type="entry name" value="Glycosidases"/>
    <property type="match status" value="1"/>
</dbReference>
<dbReference type="Pfam" id="PF07983">
    <property type="entry name" value="X8"/>
    <property type="match status" value="1"/>
</dbReference>
<feature type="signal peptide" evidence="17">
    <location>
        <begin position="1"/>
        <end position="24"/>
    </location>
</feature>
<evidence type="ECO:0000313" key="19">
    <source>
        <dbReference type="EMBL" id="TVU43319.1"/>
    </source>
</evidence>
<dbReference type="OrthoDB" id="1293114at2759"/>
<dbReference type="GO" id="GO:0098552">
    <property type="term" value="C:side of membrane"/>
    <property type="evidence" value="ECO:0007669"/>
    <property type="project" value="UniProtKB-KW"/>
</dbReference>
<keyword evidence="12" id="KW-0325">Glycoprotein</keyword>
<evidence type="ECO:0000256" key="8">
    <source>
        <dbReference type="ARBA" id="ARBA00022801"/>
    </source>
</evidence>
<evidence type="ECO:0000256" key="12">
    <source>
        <dbReference type="ARBA" id="ARBA00023180"/>
    </source>
</evidence>
<dbReference type="EMBL" id="RWGY01000005">
    <property type="protein sequence ID" value="TVU43319.1"/>
    <property type="molecule type" value="Genomic_DNA"/>
</dbReference>
<evidence type="ECO:0000259" key="18">
    <source>
        <dbReference type="SMART" id="SM00768"/>
    </source>
</evidence>
<evidence type="ECO:0000256" key="14">
    <source>
        <dbReference type="ARBA" id="ARBA00023295"/>
    </source>
</evidence>
<keyword evidence="8 16" id="KW-0378">Hydrolase</keyword>
<keyword evidence="7 17" id="KW-0732">Signal</keyword>
<keyword evidence="20" id="KW-1185">Reference proteome</keyword>
<dbReference type="SMART" id="SM00768">
    <property type="entry name" value="X8"/>
    <property type="match status" value="1"/>
</dbReference>
<comment type="subcellular location">
    <subcellularLocation>
        <location evidence="2">Cell membrane</location>
        <topology evidence="2">Lipid-anchor</topology>
        <topology evidence="2">GPI-anchor</topology>
    </subcellularLocation>
</comment>
<evidence type="ECO:0000256" key="7">
    <source>
        <dbReference type="ARBA" id="ARBA00022729"/>
    </source>
</evidence>
<evidence type="ECO:0000256" key="3">
    <source>
        <dbReference type="ARBA" id="ARBA00008773"/>
    </source>
</evidence>
<dbReference type="GO" id="GO:0005975">
    <property type="term" value="P:carbohydrate metabolic process"/>
    <property type="evidence" value="ECO:0007669"/>
    <property type="project" value="InterPro"/>
</dbReference>
<evidence type="ECO:0000256" key="13">
    <source>
        <dbReference type="ARBA" id="ARBA00023288"/>
    </source>
</evidence>
<dbReference type="FunFam" id="1.20.58.1040:FF:000002">
    <property type="entry name" value="Glucan endo-1,3-beta-glucosidase 8"/>
    <property type="match status" value="1"/>
</dbReference>
<sequence>MSAPATAVLVLVALLSCAARRSCAIGVNWGTQLSHPLPPSTVVRLLQDNGFDKVKLFDAEDSILTALRKSGIQVMVGIPNDMLADLAGNAQGRRELGRQERHRPRPRRRRHQVIEERERYVAVGNEPFLTTFNGTYLNTTFPAMQNIQSALVKAGLGDKVKVTVPLNADVYESSTGKPSDGDFRADIHGLMLTIVQFLASTGAPFVANVYPFISLYSDPNFPLDYAFFQGTSSPVVDGGVTYQNTFDANHDTLVAALKRNGFGNVSVVVGEVGWPTDGDANANPDYARRFNQGFLSHVASGQGTPLRPGVPVDAYLFSLIDEDQKSIQPGNFERHWGIFFYDGTPKYQLSIAGGGNGNGNGGTLKPARGVQYLNKKWCVLKPSVNVDDQKVGDSVSYACGLADCTELGYKTSCGGLDARGNVSYAYNSFYQINDQDQQACNFGGLATTTNVDPSAGTCRFNIEIAVTAAAAAAHGTTTLKGVAAVIAVLFCRCSELVDRFRPSFIAFLRGFL</sequence>
<accession>A0A5J9W4M8</accession>
<dbReference type="Proteomes" id="UP000324897">
    <property type="component" value="Unassembled WGS sequence"/>
</dbReference>
<comment type="similarity">
    <text evidence="3 15">Belongs to the glycosyl hydrolase 17 family.</text>
</comment>
<keyword evidence="11" id="KW-1015">Disulfide bond</keyword>
<proteinExistence type="inferred from homology"/>
<feature type="non-terminal residue" evidence="19">
    <location>
        <position position="1"/>
    </location>
</feature>
<feature type="domain" description="X8" evidence="18">
    <location>
        <begin position="376"/>
        <end position="460"/>
    </location>
</feature>
<evidence type="ECO:0000256" key="9">
    <source>
        <dbReference type="ARBA" id="ARBA00022821"/>
    </source>
</evidence>
<keyword evidence="6" id="KW-0336">GPI-anchor</keyword>
<comment type="caution">
    <text evidence="19">The sequence shown here is derived from an EMBL/GenBank/DDBJ whole genome shotgun (WGS) entry which is preliminary data.</text>
</comment>
<evidence type="ECO:0000256" key="2">
    <source>
        <dbReference type="ARBA" id="ARBA00004609"/>
    </source>
</evidence>
<evidence type="ECO:0000256" key="5">
    <source>
        <dbReference type="ARBA" id="ARBA00022475"/>
    </source>
</evidence>
<dbReference type="SUPFAM" id="SSF51445">
    <property type="entry name" value="(Trans)glycosidases"/>
    <property type="match status" value="1"/>
</dbReference>
<dbReference type="InterPro" id="IPR000490">
    <property type="entry name" value="Glyco_hydro_17"/>
</dbReference>
<keyword evidence="5" id="KW-1003">Cell membrane</keyword>
<evidence type="ECO:0000256" key="6">
    <source>
        <dbReference type="ARBA" id="ARBA00022622"/>
    </source>
</evidence>
<dbReference type="InterPro" id="IPR044965">
    <property type="entry name" value="Glyco_hydro_17_plant"/>
</dbReference>
<comment type="catalytic activity">
    <reaction evidence="1">
        <text>Hydrolysis of (1-&gt;3)-beta-D-glucosidic linkages in (1-&gt;3)-beta-D-glucans.</text>
        <dbReference type="EC" id="3.2.1.39"/>
    </reaction>
</comment>
<dbReference type="Pfam" id="PF00332">
    <property type="entry name" value="Glyco_hydro_17"/>
    <property type="match status" value="1"/>
</dbReference>
<keyword evidence="13" id="KW-0449">Lipoprotein</keyword>
<organism evidence="19 20">
    <name type="scientific">Eragrostis curvula</name>
    <name type="common">weeping love grass</name>
    <dbReference type="NCBI Taxonomy" id="38414"/>
    <lineage>
        <taxon>Eukaryota</taxon>
        <taxon>Viridiplantae</taxon>
        <taxon>Streptophyta</taxon>
        <taxon>Embryophyta</taxon>
        <taxon>Tracheophyta</taxon>
        <taxon>Spermatophyta</taxon>
        <taxon>Magnoliopsida</taxon>
        <taxon>Liliopsida</taxon>
        <taxon>Poales</taxon>
        <taxon>Poaceae</taxon>
        <taxon>PACMAD clade</taxon>
        <taxon>Chloridoideae</taxon>
        <taxon>Eragrostideae</taxon>
        <taxon>Eragrostidinae</taxon>
        <taxon>Eragrostis</taxon>
    </lineage>
</organism>
<evidence type="ECO:0000256" key="16">
    <source>
        <dbReference type="RuleBase" id="RU004336"/>
    </source>
</evidence>
<dbReference type="InterPro" id="IPR012946">
    <property type="entry name" value="X8"/>
</dbReference>
<evidence type="ECO:0000256" key="11">
    <source>
        <dbReference type="ARBA" id="ARBA00023157"/>
    </source>
</evidence>
<dbReference type="PANTHER" id="PTHR32227">
    <property type="entry name" value="GLUCAN ENDO-1,3-BETA-GLUCOSIDASE BG1-RELATED-RELATED"/>
    <property type="match status" value="1"/>
</dbReference>
<dbReference type="GO" id="GO:0042973">
    <property type="term" value="F:glucan endo-1,3-beta-D-glucosidase activity"/>
    <property type="evidence" value="ECO:0007669"/>
    <property type="project" value="UniProtKB-EC"/>
</dbReference>
<evidence type="ECO:0000256" key="10">
    <source>
        <dbReference type="ARBA" id="ARBA00023136"/>
    </source>
</evidence>